<organism evidence="3 4">
    <name type="scientific">Streptomyces mirabilis</name>
    <dbReference type="NCBI Taxonomy" id="68239"/>
    <lineage>
        <taxon>Bacteria</taxon>
        <taxon>Bacillati</taxon>
        <taxon>Actinomycetota</taxon>
        <taxon>Actinomycetes</taxon>
        <taxon>Kitasatosporales</taxon>
        <taxon>Streptomycetaceae</taxon>
        <taxon>Streptomyces</taxon>
    </lineage>
</organism>
<name>A0A1I2JZQ8_9ACTN</name>
<evidence type="ECO:0000313" key="4">
    <source>
        <dbReference type="Proteomes" id="UP000181942"/>
    </source>
</evidence>
<accession>A0A1I2JZQ8</accession>
<evidence type="ECO:0000259" key="2">
    <source>
        <dbReference type="Pfam" id="PF13699"/>
    </source>
</evidence>
<dbReference type="Pfam" id="PF13699">
    <property type="entry name" value="eCIS_core"/>
    <property type="match status" value="1"/>
</dbReference>
<protein>
    <recommendedName>
        <fullName evidence="2">eCIS core domain-containing protein</fullName>
    </recommendedName>
</protein>
<dbReference type="Proteomes" id="UP000181942">
    <property type="component" value="Unassembled WGS sequence"/>
</dbReference>
<feature type="region of interest" description="Disordered" evidence="1">
    <location>
        <begin position="1"/>
        <end position="29"/>
    </location>
</feature>
<proteinExistence type="predicted"/>
<gene>
    <name evidence="3" type="ORF">SAMN02787118_109125</name>
</gene>
<evidence type="ECO:0000313" key="3">
    <source>
        <dbReference type="EMBL" id="SFF59518.1"/>
    </source>
</evidence>
<sequence>MHAQGKETDKTRGRTGEGRPSGRAPAPGPAAGILALQRAAGNAAVARAVEEQRHEHDANCGHGPSVQRSAVHEVLRSPGRPLDAPLQTEMEGRYGGEDFSGVRVHTDAAAQRAAAQIGAKAFTSGTDVVWDGQDKHVLAHELDHYRQQTRGPVPGTDNGSGLMMSDRGDWAEVQAEENARRVMSGAPPVQRAVDHTAERSGSGTAEAGAPAIQRTVWTYNASTQTRVAMGMPASGVWQDETNPAQTATSAQLGVAADGLRHGDKYDDVTRRHFGSGNVEFSQRGTIPDTPQAHRNGTAYKEREAKVRNALVDAKRKMAETIAMLGASGPPGGRLLDALRSGFPAFQRATPQQIEPLLSHVVEVLTRVQTGLNASGAQIALAGETPWYDLGALGSDQANVAGWVAPTMGERLRPHDMKSEELPTMDAGREGPINLRTPGENVWYIIHEATHRFAGTLDFQYSPYEHELNEDRADVGMAQGLGWSQQELAQQSAGRLGKRVARDPDQYTGQDEPAHPAKQLNWYAMGRRALMNADSYAQFVVVATGGTLPRR</sequence>
<dbReference type="EMBL" id="FONR01000009">
    <property type="protein sequence ID" value="SFF59518.1"/>
    <property type="molecule type" value="Genomic_DNA"/>
</dbReference>
<dbReference type="InterPro" id="IPR025295">
    <property type="entry name" value="eCIS_core_dom"/>
</dbReference>
<dbReference type="RefSeq" id="WP_075029400.1">
    <property type="nucleotide sequence ID" value="NZ_FONR01000009.1"/>
</dbReference>
<reference evidence="3 4" key="1">
    <citation type="submission" date="2016-10" db="EMBL/GenBank/DDBJ databases">
        <authorList>
            <person name="de Groot N.N."/>
        </authorList>
    </citation>
    <scope>NUCLEOTIDE SEQUENCE [LARGE SCALE GENOMIC DNA]</scope>
    <source>
        <strain evidence="3 4">OK461</strain>
    </source>
</reference>
<feature type="domain" description="eCIS core" evidence="2">
    <location>
        <begin position="81"/>
        <end position="151"/>
    </location>
</feature>
<dbReference type="AlphaFoldDB" id="A0A1I2JZQ8"/>
<evidence type="ECO:0000256" key="1">
    <source>
        <dbReference type="SAM" id="MobiDB-lite"/>
    </source>
</evidence>
<feature type="compositionally biased region" description="Basic and acidic residues" evidence="1">
    <location>
        <begin position="1"/>
        <end position="17"/>
    </location>
</feature>